<organism evidence="1 2">
    <name type="scientific">Amorphus orientalis</name>
    <dbReference type="NCBI Taxonomy" id="649198"/>
    <lineage>
        <taxon>Bacteria</taxon>
        <taxon>Pseudomonadati</taxon>
        <taxon>Pseudomonadota</taxon>
        <taxon>Alphaproteobacteria</taxon>
        <taxon>Hyphomicrobiales</taxon>
        <taxon>Amorphaceae</taxon>
        <taxon>Amorphus</taxon>
    </lineage>
</organism>
<sequence>MMDHDEFCSGFAETLEGTADWRRRKAEEFPDDAARSLAAADDLELLAKQVSEGRVDPGLSAAYIKTVEDDENDWRRHDLTRSESENLRQVGFLSSYETPDDLLETMLTEAGINFQRSGPTVVGNG</sequence>
<reference evidence="1" key="1">
    <citation type="submission" date="2023-07" db="EMBL/GenBank/DDBJ databases">
        <title>Genomic Encyclopedia of Type Strains, Phase IV (KMG-IV): sequencing the most valuable type-strain genomes for metagenomic binning, comparative biology and taxonomic classification.</title>
        <authorList>
            <person name="Goeker M."/>
        </authorList>
    </citation>
    <scope>NUCLEOTIDE SEQUENCE</scope>
    <source>
        <strain evidence="1">DSM 21202</strain>
    </source>
</reference>
<dbReference type="Proteomes" id="UP001229244">
    <property type="component" value="Unassembled WGS sequence"/>
</dbReference>
<proteinExistence type="predicted"/>
<gene>
    <name evidence="1" type="ORF">J2S73_003832</name>
</gene>
<dbReference type="AlphaFoldDB" id="A0AAE3VSG6"/>
<dbReference type="RefSeq" id="WP_306887265.1">
    <property type="nucleotide sequence ID" value="NZ_JAUSUL010000005.1"/>
</dbReference>
<keyword evidence="2" id="KW-1185">Reference proteome</keyword>
<accession>A0AAE3VSG6</accession>
<evidence type="ECO:0000313" key="1">
    <source>
        <dbReference type="EMBL" id="MDQ0317348.1"/>
    </source>
</evidence>
<dbReference type="EMBL" id="JAUSUL010000005">
    <property type="protein sequence ID" value="MDQ0317348.1"/>
    <property type="molecule type" value="Genomic_DNA"/>
</dbReference>
<name>A0AAE3VSG6_9HYPH</name>
<evidence type="ECO:0000313" key="2">
    <source>
        <dbReference type="Proteomes" id="UP001229244"/>
    </source>
</evidence>
<protein>
    <submittedName>
        <fullName evidence="1">Uncharacterized protein</fullName>
    </submittedName>
</protein>
<comment type="caution">
    <text evidence="1">The sequence shown here is derived from an EMBL/GenBank/DDBJ whole genome shotgun (WGS) entry which is preliminary data.</text>
</comment>